<evidence type="ECO:0000259" key="10">
    <source>
        <dbReference type="Pfam" id="PF21928"/>
    </source>
</evidence>
<feature type="domain" description="XLF-like coiled-coil region" evidence="10">
    <location>
        <begin position="126"/>
        <end position="178"/>
    </location>
</feature>
<evidence type="ECO:0000256" key="5">
    <source>
        <dbReference type="ARBA" id="ARBA00023242"/>
    </source>
</evidence>
<feature type="compositionally biased region" description="Acidic residues" evidence="8">
    <location>
        <begin position="325"/>
        <end position="337"/>
    </location>
</feature>
<feature type="compositionally biased region" description="Polar residues" evidence="8">
    <location>
        <begin position="423"/>
        <end position="433"/>
    </location>
</feature>
<feature type="region of interest" description="Disordered" evidence="8">
    <location>
        <begin position="234"/>
        <end position="257"/>
    </location>
</feature>
<dbReference type="GO" id="GO:0045027">
    <property type="term" value="F:DNA end binding"/>
    <property type="evidence" value="ECO:0007669"/>
    <property type="project" value="TreeGrafter"/>
</dbReference>
<feature type="compositionally biased region" description="Basic and acidic residues" evidence="8">
    <location>
        <begin position="514"/>
        <end position="534"/>
    </location>
</feature>
<dbReference type="InterPro" id="IPR053829">
    <property type="entry name" value="XLF-like_CC"/>
</dbReference>
<protein>
    <recommendedName>
        <fullName evidence="7">Non-homologous end-joining factor 1</fullName>
    </recommendedName>
</protein>
<name>A0AAE0DKZ6_9LECA</name>
<comment type="caution">
    <text evidence="11">The sequence shown here is derived from an EMBL/GenBank/DDBJ whole genome shotgun (WGS) entry which is preliminary data.</text>
</comment>
<evidence type="ECO:0000259" key="9">
    <source>
        <dbReference type="Pfam" id="PF09302"/>
    </source>
</evidence>
<feature type="compositionally biased region" description="Acidic residues" evidence="8">
    <location>
        <begin position="407"/>
        <end position="418"/>
    </location>
</feature>
<dbReference type="CDD" id="cd22285">
    <property type="entry name" value="HD_XLF_N"/>
    <property type="match status" value="1"/>
</dbReference>
<keyword evidence="5" id="KW-0539">Nucleus</keyword>
<dbReference type="Pfam" id="PF09302">
    <property type="entry name" value="XLF"/>
    <property type="match status" value="1"/>
</dbReference>
<dbReference type="Gene3D" id="2.170.210.10">
    <property type="entry name" value="DNA double-strand break repair and VJ recombination XRCC4, N-terminal"/>
    <property type="match status" value="1"/>
</dbReference>
<evidence type="ECO:0000256" key="3">
    <source>
        <dbReference type="ARBA" id="ARBA00023125"/>
    </source>
</evidence>
<dbReference type="Pfam" id="PF21928">
    <property type="entry name" value="XLF_CC"/>
    <property type="match status" value="1"/>
</dbReference>
<evidence type="ECO:0000256" key="4">
    <source>
        <dbReference type="ARBA" id="ARBA00023204"/>
    </source>
</evidence>
<dbReference type="InterPro" id="IPR052287">
    <property type="entry name" value="NHEJ_factor"/>
</dbReference>
<keyword evidence="12" id="KW-1185">Reference proteome</keyword>
<evidence type="ECO:0000256" key="1">
    <source>
        <dbReference type="ARBA" id="ARBA00004123"/>
    </source>
</evidence>
<dbReference type="InterPro" id="IPR038051">
    <property type="entry name" value="XRCC4-like_N_sf"/>
</dbReference>
<feature type="region of interest" description="Disordered" evidence="8">
    <location>
        <begin position="304"/>
        <end position="546"/>
    </location>
</feature>
<accession>A0AAE0DKZ6</accession>
<dbReference type="InterPro" id="IPR015381">
    <property type="entry name" value="XLF-like_N"/>
</dbReference>
<dbReference type="EMBL" id="JASNWA010000007">
    <property type="protein sequence ID" value="KAK3173694.1"/>
    <property type="molecule type" value="Genomic_DNA"/>
</dbReference>
<evidence type="ECO:0000256" key="2">
    <source>
        <dbReference type="ARBA" id="ARBA00022763"/>
    </source>
</evidence>
<dbReference type="PANTHER" id="PTHR32235">
    <property type="entry name" value="NON-HOMOLOGOUS END-JOINING FACTOR 1"/>
    <property type="match status" value="1"/>
</dbReference>
<keyword evidence="2" id="KW-0227">DNA damage</keyword>
<dbReference type="GO" id="GO:0006303">
    <property type="term" value="P:double-strand break repair via nonhomologous end joining"/>
    <property type="evidence" value="ECO:0007669"/>
    <property type="project" value="UniProtKB-ARBA"/>
</dbReference>
<reference evidence="11" key="1">
    <citation type="submission" date="2022-11" db="EMBL/GenBank/DDBJ databases">
        <title>Chromosomal genome sequence assembly and mating type (MAT) locus characterization of the leprose asexual lichenized fungus Lepraria neglecta (Nyl.) Erichsen.</title>
        <authorList>
            <person name="Allen J.L."/>
            <person name="Pfeffer B."/>
        </authorList>
    </citation>
    <scope>NUCLEOTIDE SEQUENCE</scope>
    <source>
        <strain evidence="11">Allen 5258</strain>
    </source>
</reference>
<sequence>MRPMWKPLQIGHKDVLIPPLLIKTEFGLSSYKVWLTDLTHIWIESMDRRQIIQRAFSVDTSIDPSEDTSQLRLFLQSIEDALVQRAGTSVEVVQNDNKKHLILQTSTPLPGPLNPLEWKIMLMPAPQSMLTTEFVIPLLSQQSTARAEKASLLQQLKYKDNVISKIIEKMQSEGVDLTKVFPGAPHARPGANARQVVGKSVNGLSEFNLEQWQNRIGRDGKSLEELKDLVSNAFEADSQEPSGESQIQDSPDYGDWWRNLRHENSQQTPATSLLPTSEPEENEVVEGYFQTQLTLPKRQVKLGASKGQGLDLKSKDPSPSPAERLEDDGSTTDDSDFDVQPSKPVKVSPRAVARSKIGGASAQKTAQTPLTAGVQEGGHVEGAALKNKDSLSKPQGFSKMHDATSSSDEDAMDVDEDAMVGSKATSNNKTIDQVPSMPKPKPKLGKIGGKGNAGKGRGSQGAARQSEPPLSVEAQPSNKPDGKEGNVRESTPKTPEIARLGRVTTQFQAPSPPRETEQERANEKREQLKRELESQSHTGAKKKRRF</sequence>
<dbReference type="GO" id="GO:0032807">
    <property type="term" value="C:DNA ligase IV complex"/>
    <property type="evidence" value="ECO:0007669"/>
    <property type="project" value="TreeGrafter"/>
</dbReference>
<feature type="compositionally biased region" description="Gly residues" evidence="8">
    <location>
        <begin position="446"/>
        <end position="459"/>
    </location>
</feature>
<organism evidence="11 12">
    <name type="scientific">Lepraria neglecta</name>
    <dbReference type="NCBI Taxonomy" id="209136"/>
    <lineage>
        <taxon>Eukaryota</taxon>
        <taxon>Fungi</taxon>
        <taxon>Dikarya</taxon>
        <taxon>Ascomycota</taxon>
        <taxon>Pezizomycotina</taxon>
        <taxon>Lecanoromycetes</taxon>
        <taxon>OSLEUM clade</taxon>
        <taxon>Lecanoromycetidae</taxon>
        <taxon>Lecanorales</taxon>
        <taxon>Lecanorineae</taxon>
        <taxon>Stereocaulaceae</taxon>
        <taxon>Lepraria</taxon>
    </lineage>
</organism>
<dbReference type="PANTHER" id="PTHR32235:SF1">
    <property type="entry name" value="NON-HOMOLOGOUS END-JOINING FACTOR 1"/>
    <property type="match status" value="1"/>
</dbReference>
<feature type="compositionally biased region" description="Polar residues" evidence="8">
    <location>
        <begin position="239"/>
        <end position="249"/>
    </location>
</feature>
<dbReference type="Proteomes" id="UP001276659">
    <property type="component" value="Unassembled WGS sequence"/>
</dbReference>
<evidence type="ECO:0000256" key="6">
    <source>
        <dbReference type="ARBA" id="ARBA00025747"/>
    </source>
</evidence>
<proteinExistence type="inferred from homology"/>
<feature type="domain" description="XLF-like N-terminal" evidence="9">
    <location>
        <begin position="4"/>
        <end position="122"/>
    </location>
</feature>
<keyword evidence="4" id="KW-0234">DNA repair</keyword>
<feature type="compositionally biased region" description="Basic and acidic residues" evidence="8">
    <location>
        <begin position="480"/>
        <end position="491"/>
    </location>
</feature>
<dbReference type="AlphaFoldDB" id="A0AAE0DKZ6"/>
<comment type="subcellular location">
    <subcellularLocation>
        <location evidence="1">Nucleus</location>
    </subcellularLocation>
</comment>
<keyword evidence="3" id="KW-0238">DNA-binding</keyword>
<evidence type="ECO:0000256" key="7">
    <source>
        <dbReference type="ARBA" id="ARBA00044529"/>
    </source>
</evidence>
<evidence type="ECO:0000256" key="8">
    <source>
        <dbReference type="SAM" id="MobiDB-lite"/>
    </source>
</evidence>
<evidence type="ECO:0000313" key="11">
    <source>
        <dbReference type="EMBL" id="KAK3173694.1"/>
    </source>
</evidence>
<evidence type="ECO:0000313" key="12">
    <source>
        <dbReference type="Proteomes" id="UP001276659"/>
    </source>
</evidence>
<comment type="similarity">
    <text evidence="6">Belongs to the XRCC4-XLF family. XLF subfamily.</text>
</comment>
<gene>
    <name evidence="11" type="ORF">OEA41_007026</name>
</gene>